<gene>
    <name evidence="1" type="ORF">KASA_0P05995G</name>
</gene>
<sequence>MPKINESITLKTATAYQLLTQRENMCELFNLVDRSELDTYLMNKDKKLETLNEMKDRLEKSKNEQ</sequence>
<organism evidence="1 2">
    <name type="scientific">Maudiozyma saulgeensis</name>
    <dbReference type="NCBI Taxonomy" id="1789683"/>
    <lineage>
        <taxon>Eukaryota</taxon>
        <taxon>Fungi</taxon>
        <taxon>Dikarya</taxon>
        <taxon>Ascomycota</taxon>
        <taxon>Saccharomycotina</taxon>
        <taxon>Saccharomycetes</taxon>
        <taxon>Saccharomycetales</taxon>
        <taxon>Saccharomycetaceae</taxon>
        <taxon>Maudiozyma</taxon>
    </lineage>
</organism>
<keyword evidence="2" id="KW-1185">Reference proteome</keyword>
<dbReference type="OrthoDB" id="4066304at2759"/>
<dbReference type="AlphaFoldDB" id="A0A1X7R121"/>
<accession>A0A1X7R121</accession>
<dbReference type="Proteomes" id="UP000196158">
    <property type="component" value="Unassembled WGS sequence"/>
</dbReference>
<evidence type="ECO:0000313" key="2">
    <source>
        <dbReference type="Proteomes" id="UP000196158"/>
    </source>
</evidence>
<name>A0A1X7R121_9SACH</name>
<dbReference type="EMBL" id="FXLY01000003">
    <property type="protein sequence ID" value="SMN19393.1"/>
    <property type="molecule type" value="Genomic_DNA"/>
</dbReference>
<evidence type="ECO:0000313" key="1">
    <source>
        <dbReference type="EMBL" id="SMN19393.1"/>
    </source>
</evidence>
<proteinExistence type="predicted"/>
<reference evidence="1 2" key="1">
    <citation type="submission" date="2017-04" db="EMBL/GenBank/DDBJ databases">
        <authorList>
            <person name="Afonso C.L."/>
            <person name="Miller P.J."/>
            <person name="Scott M.A."/>
            <person name="Spackman E."/>
            <person name="Goraichik I."/>
            <person name="Dimitrov K.M."/>
            <person name="Suarez D.L."/>
            <person name="Swayne D.E."/>
        </authorList>
    </citation>
    <scope>NUCLEOTIDE SEQUENCE [LARGE SCALE GENOMIC DNA]</scope>
</reference>
<protein>
    <submittedName>
        <fullName evidence="1">Similar to Saccharomyces cerevisiae YCR020W-B HTL1 Component of the RSC chromatin remodeling complex</fullName>
    </submittedName>
</protein>